<feature type="non-terminal residue" evidence="1">
    <location>
        <position position="1"/>
    </location>
</feature>
<dbReference type="EMBL" id="CACVAS010000019">
    <property type="protein sequence ID" value="CAA6801041.1"/>
    <property type="molecule type" value="Genomic_DNA"/>
</dbReference>
<dbReference type="AlphaFoldDB" id="A0A6S6RY79"/>
<protein>
    <submittedName>
        <fullName evidence="1">Uncharacterized protein</fullName>
    </submittedName>
</protein>
<accession>A0A6S6RY79</accession>
<gene>
    <name evidence="1" type="ORF">HELGO_WM74948</name>
</gene>
<sequence length="79" mass="8678">KNVLATGALIALLTTSSYSKQGTYIVEPFTCEVALANYHHLTKTTKENNPNFIQEQLVVSLEAVTQELAEHAECKGVEQ</sequence>
<name>A0A6S6RY79_9BACT</name>
<reference evidence="1" key="1">
    <citation type="submission" date="2020-01" db="EMBL/GenBank/DDBJ databases">
        <authorList>
            <person name="Meier V. D."/>
            <person name="Meier V D."/>
        </authorList>
    </citation>
    <scope>NUCLEOTIDE SEQUENCE</scope>
    <source>
        <strain evidence="1">HLG_WM_MAG_01</strain>
    </source>
</reference>
<evidence type="ECO:0000313" key="1">
    <source>
        <dbReference type="EMBL" id="CAA6801041.1"/>
    </source>
</evidence>
<organism evidence="1">
    <name type="scientific">uncultured Sulfurovum sp</name>
    <dbReference type="NCBI Taxonomy" id="269237"/>
    <lineage>
        <taxon>Bacteria</taxon>
        <taxon>Pseudomonadati</taxon>
        <taxon>Campylobacterota</taxon>
        <taxon>Epsilonproteobacteria</taxon>
        <taxon>Campylobacterales</taxon>
        <taxon>Sulfurovaceae</taxon>
        <taxon>Sulfurovum</taxon>
        <taxon>environmental samples</taxon>
    </lineage>
</organism>
<proteinExistence type="predicted"/>